<feature type="transmembrane region" description="Helical" evidence="1">
    <location>
        <begin position="91"/>
        <end position="110"/>
    </location>
</feature>
<evidence type="ECO:0000313" key="2">
    <source>
        <dbReference type="EMBL" id="RHC13536.1"/>
    </source>
</evidence>
<dbReference type="Proteomes" id="UP000283513">
    <property type="component" value="Unassembled WGS sequence"/>
</dbReference>
<feature type="transmembrane region" description="Helical" evidence="1">
    <location>
        <begin position="198"/>
        <end position="216"/>
    </location>
</feature>
<keyword evidence="1" id="KW-1133">Transmembrane helix</keyword>
<name>A0A413YWU1_9FIRM</name>
<sequence length="219" mass="25050">MRMKMKLHIAIITGILMSAFFFMTVKFYKRHDENNKLSINLKIALCYMFFMTLLSFALQSVNIVWEEYICASLLISYMSISAYIDYRQMEIYTSFNLLGLIIGAMCLIYTVSKMQIGYIDIYSLGIWSLVLIISKIFKAFGSGDFEVLIVESIYIIAMPSMGELKGGVMLLIIMMAYVIQFVSHFNEIDFPTLKLKNPVAFIPALFGATVINMFLAKIK</sequence>
<dbReference type="AlphaFoldDB" id="A0A413YWU1"/>
<dbReference type="RefSeq" id="WP_118599134.1">
    <property type="nucleotide sequence ID" value="NZ_QSHO01000020.1"/>
</dbReference>
<reference evidence="2 3" key="1">
    <citation type="submission" date="2018-08" db="EMBL/GenBank/DDBJ databases">
        <title>A genome reference for cultivated species of the human gut microbiota.</title>
        <authorList>
            <person name="Zou Y."/>
            <person name="Xue W."/>
            <person name="Luo G."/>
        </authorList>
    </citation>
    <scope>NUCLEOTIDE SEQUENCE [LARGE SCALE GENOMIC DNA]</scope>
    <source>
        <strain evidence="2 3">AM37-1AC</strain>
    </source>
</reference>
<feature type="transmembrane region" description="Helical" evidence="1">
    <location>
        <begin position="6"/>
        <end position="25"/>
    </location>
</feature>
<evidence type="ECO:0008006" key="4">
    <source>
        <dbReference type="Google" id="ProtNLM"/>
    </source>
</evidence>
<dbReference type="EMBL" id="QSHO01000020">
    <property type="protein sequence ID" value="RHC13536.1"/>
    <property type="molecule type" value="Genomic_DNA"/>
</dbReference>
<organism evidence="2 3">
    <name type="scientific">Roseburia intestinalis</name>
    <dbReference type="NCBI Taxonomy" id="166486"/>
    <lineage>
        <taxon>Bacteria</taxon>
        <taxon>Bacillati</taxon>
        <taxon>Bacillota</taxon>
        <taxon>Clostridia</taxon>
        <taxon>Lachnospirales</taxon>
        <taxon>Lachnospiraceae</taxon>
        <taxon>Roseburia</taxon>
    </lineage>
</organism>
<feature type="transmembrane region" description="Helical" evidence="1">
    <location>
        <begin position="168"/>
        <end position="186"/>
    </location>
</feature>
<comment type="caution">
    <text evidence="2">The sequence shown here is derived from an EMBL/GenBank/DDBJ whole genome shotgun (WGS) entry which is preliminary data.</text>
</comment>
<protein>
    <recommendedName>
        <fullName evidence="4">Prepilin type IV endopeptidase peptidase domain-containing protein</fullName>
    </recommendedName>
</protein>
<keyword evidence="1" id="KW-0472">Membrane</keyword>
<evidence type="ECO:0000256" key="1">
    <source>
        <dbReference type="SAM" id="Phobius"/>
    </source>
</evidence>
<feature type="transmembrane region" description="Helical" evidence="1">
    <location>
        <begin position="37"/>
        <end position="57"/>
    </location>
</feature>
<accession>A0A413YWU1</accession>
<feature type="transmembrane region" description="Helical" evidence="1">
    <location>
        <begin position="116"/>
        <end position="133"/>
    </location>
</feature>
<gene>
    <name evidence="2" type="ORF">DW856_17235</name>
</gene>
<evidence type="ECO:0000313" key="3">
    <source>
        <dbReference type="Proteomes" id="UP000283513"/>
    </source>
</evidence>
<keyword evidence="1" id="KW-0812">Transmembrane</keyword>
<proteinExistence type="predicted"/>